<dbReference type="VEuPathDB" id="TrichDB:TVAGG3_0909300"/>
<accession>A2F7M7</accession>
<keyword evidence="3" id="KW-1185">Reference proteome</keyword>
<protein>
    <submittedName>
        <fullName evidence="2">RhoGAP domain containing protein</fullName>
    </submittedName>
</protein>
<dbReference type="SMART" id="SM00324">
    <property type="entry name" value="RhoGAP"/>
    <property type="match status" value="1"/>
</dbReference>
<organism evidence="2 3">
    <name type="scientific">Trichomonas vaginalis (strain ATCC PRA-98 / G3)</name>
    <dbReference type="NCBI Taxonomy" id="412133"/>
    <lineage>
        <taxon>Eukaryota</taxon>
        <taxon>Metamonada</taxon>
        <taxon>Parabasalia</taxon>
        <taxon>Trichomonadida</taxon>
        <taxon>Trichomonadidae</taxon>
        <taxon>Trichomonas</taxon>
    </lineage>
</organism>
<proteinExistence type="predicted"/>
<dbReference type="InParanoid" id="A2F7M7"/>
<dbReference type="AlphaFoldDB" id="A2F7M7"/>
<dbReference type="EMBL" id="DS113650">
    <property type="protein sequence ID" value="EAX99096.1"/>
    <property type="molecule type" value="Genomic_DNA"/>
</dbReference>
<dbReference type="InterPro" id="IPR008936">
    <property type="entry name" value="Rho_GTPase_activation_prot"/>
</dbReference>
<name>A2F7M7_TRIV3</name>
<dbReference type="GO" id="GO:0005096">
    <property type="term" value="F:GTPase activator activity"/>
    <property type="evidence" value="ECO:0000318"/>
    <property type="project" value="GO_Central"/>
</dbReference>
<dbReference type="InterPro" id="IPR000198">
    <property type="entry name" value="RhoGAP_dom"/>
</dbReference>
<dbReference type="VEuPathDB" id="TrichDB:TVAG_457870"/>
<dbReference type="SUPFAM" id="SSF48350">
    <property type="entry name" value="GTPase activation domain, GAP"/>
    <property type="match status" value="1"/>
</dbReference>
<evidence type="ECO:0000259" key="1">
    <source>
        <dbReference type="PROSITE" id="PS50238"/>
    </source>
</evidence>
<dbReference type="RefSeq" id="XP_001312026.1">
    <property type="nucleotide sequence ID" value="XM_001312025.1"/>
</dbReference>
<dbReference type="Proteomes" id="UP000001542">
    <property type="component" value="Unassembled WGS sequence"/>
</dbReference>
<dbReference type="SMR" id="A2F7M7"/>
<dbReference type="PANTHER" id="PTHR45808">
    <property type="entry name" value="RHO GTPASE-ACTIVATING PROTEIN 68F"/>
    <property type="match status" value="1"/>
</dbReference>
<dbReference type="Pfam" id="PF00620">
    <property type="entry name" value="RhoGAP"/>
    <property type="match status" value="1"/>
</dbReference>
<dbReference type="STRING" id="5722.A2F7M7"/>
<dbReference type="PANTHER" id="PTHR45808:SF2">
    <property type="entry name" value="RHO GTPASE-ACTIVATING PROTEIN 68F"/>
    <property type="match status" value="1"/>
</dbReference>
<evidence type="ECO:0000313" key="2">
    <source>
        <dbReference type="EMBL" id="EAX99096.1"/>
    </source>
</evidence>
<gene>
    <name evidence="2" type="ORF">TVAG_457870</name>
</gene>
<dbReference type="GO" id="GO:0005737">
    <property type="term" value="C:cytoplasm"/>
    <property type="evidence" value="ECO:0000318"/>
    <property type="project" value="GO_Central"/>
</dbReference>
<dbReference type="PROSITE" id="PS50238">
    <property type="entry name" value="RHOGAP"/>
    <property type="match status" value="1"/>
</dbReference>
<reference evidence="2" key="2">
    <citation type="journal article" date="2007" name="Science">
        <title>Draft genome sequence of the sexually transmitted pathogen Trichomonas vaginalis.</title>
        <authorList>
            <person name="Carlton J.M."/>
            <person name="Hirt R.P."/>
            <person name="Silva J.C."/>
            <person name="Delcher A.L."/>
            <person name="Schatz M."/>
            <person name="Zhao Q."/>
            <person name="Wortman J.R."/>
            <person name="Bidwell S.L."/>
            <person name="Alsmark U.C.M."/>
            <person name="Besteiro S."/>
            <person name="Sicheritz-Ponten T."/>
            <person name="Noel C.J."/>
            <person name="Dacks J.B."/>
            <person name="Foster P.G."/>
            <person name="Simillion C."/>
            <person name="Van de Peer Y."/>
            <person name="Miranda-Saavedra D."/>
            <person name="Barton G.J."/>
            <person name="Westrop G.D."/>
            <person name="Mueller S."/>
            <person name="Dessi D."/>
            <person name="Fiori P.L."/>
            <person name="Ren Q."/>
            <person name="Paulsen I."/>
            <person name="Zhang H."/>
            <person name="Bastida-Corcuera F.D."/>
            <person name="Simoes-Barbosa A."/>
            <person name="Brown M.T."/>
            <person name="Hayes R.D."/>
            <person name="Mukherjee M."/>
            <person name="Okumura C.Y."/>
            <person name="Schneider R."/>
            <person name="Smith A.J."/>
            <person name="Vanacova S."/>
            <person name="Villalvazo M."/>
            <person name="Haas B.J."/>
            <person name="Pertea M."/>
            <person name="Feldblyum T.V."/>
            <person name="Utterback T.R."/>
            <person name="Shu C.L."/>
            <person name="Osoegawa K."/>
            <person name="de Jong P.J."/>
            <person name="Hrdy I."/>
            <person name="Horvathova L."/>
            <person name="Zubacova Z."/>
            <person name="Dolezal P."/>
            <person name="Malik S.B."/>
            <person name="Logsdon J.M. Jr."/>
            <person name="Henze K."/>
            <person name="Gupta A."/>
            <person name="Wang C.C."/>
            <person name="Dunne R.L."/>
            <person name="Upcroft J.A."/>
            <person name="Upcroft P."/>
            <person name="White O."/>
            <person name="Salzberg S.L."/>
            <person name="Tang P."/>
            <person name="Chiu C.-H."/>
            <person name="Lee Y.-S."/>
            <person name="Embley T.M."/>
            <person name="Coombs G.H."/>
            <person name="Mottram J.C."/>
            <person name="Tachezy J."/>
            <person name="Fraser-Liggett C.M."/>
            <person name="Johnson P.J."/>
        </authorList>
    </citation>
    <scope>NUCLEOTIDE SEQUENCE [LARGE SCALE GENOMIC DNA]</scope>
    <source>
        <strain evidence="2">G3</strain>
    </source>
</reference>
<dbReference type="KEGG" id="tva:4756901"/>
<feature type="domain" description="Rho-GAP" evidence="1">
    <location>
        <begin position="20"/>
        <end position="199"/>
    </location>
</feature>
<sequence length="263" mass="30617">MGEALIFPVKSPHFLTKSWSEYDGCIPFIISDLITAIKERNGFETDGIFRVKVENVKIDERYESLDSGKMRKFPESDTAILLSCVLKKVLQTLCMIDPLFTIQQIQSILQIVETKSANEEDLINELRRIVIGMDKSHRCSAAYIISFLGELSQHSNTRMDAENLSICIGVCIYPKADATFVMKLQKFLRPLIEHADKIFEKEWYSDDKIMTDEQIIKYSRPIVEQYDIQIESERRLYQSLSKIPIDQKYNEEILEYHYPIIIE</sequence>
<dbReference type="CDD" id="cd00159">
    <property type="entry name" value="RhoGAP"/>
    <property type="match status" value="1"/>
</dbReference>
<reference evidence="2" key="1">
    <citation type="submission" date="2006-10" db="EMBL/GenBank/DDBJ databases">
        <authorList>
            <person name="Amadeo P."/>
            <person name="Zhao Q."/>
            <person name="Wortman J."/>
            <person name="Fraser-Liggett C."/>
            <person name="Carlton J."/>
        </authorList>
    </citation>
    <scope>NUCLEOTIDE SEQUENCE</scope>
    <source>
        <strain evidence="2">G3</strain>
    </source>
</reference>
<dbReference type="Gene3D" id="1.10.555.10">
    <property type="entry name" value="Rho GTPase activation protein"/>
    <property type="match status" value="1"/>
</dbReference>
<dbReference type="GO" id="GO:0007264">
    <property type="term" value="P:small GTPase-mediated signal transduction"/>
    <property type="evidence" value="ECO:0000318"/>
    <property type="project" value="GO_Central"/>
</dbReference>
<evidence type="ECO:0000313" key="3">
    <source>
        <dbReference type="Proteomes" id="UP000001542"/>
    </source>
</evidence>
<dbReference type="OrthoDB" id="79452at2759"/>